<dbReference type="RefSeq" id="YP_164756.1">
    <property type="nucleotide sequence ID" value="NC_006565.1"/>
</dbReference>
<feature type="domain" description="LysM" evidence="2">
    <location>
        <begin position="1"/>
        <end position="43"/>
    </location>
</feature>
<keyword evidence="4" id="KW-1185">Reference proteome</keyword>
<gene>
    <name evidence="3" type="ORF">orf121</name>
</gene>
<dbReference type="InterPro" id="IPR036779">
    <property type="entry name" value="LysM_dom_sf"/>
</dbReference>
<feature type="compositionally biased region" description="Polar residues" evidence="1">
    <location>
        <begin position="112"/>
        <end position="125"/>
    </location>
</feature>
<proteinExistence type="predicted"/>
<dbReference type="InterPro" id="IPR023346">
    <property type="entry name" value="Lysozyme-like_dom_sf"/>
</dbReference>
<dbReference type="CDD" id="cd00118">
    <property type="entry name" value="LysM"/>
    <property type="match status" value="1"/>
</dbReference>
<evidence type="ECO:0000259" key="2">
    <source>
        <dbReference type="PROSITE" id="PS51782"/>
    </source>
</evidence>
<sequence length="193" mass="20431">MVVNQGDTLSELASKYGTTSDKIASDNNLSNPNLIFVGDKLEVGSVKEENTQPTKVTTSTEANNTVASSYSQPEKASSAEQPQASAKDTQSSMSSSNNTDTDTNVSTSNGTLSDSEAQAVASQMASRTGQSASYWKGIMWRESNNQVHVANPSSSARGLFQLLYGGTGSVQEQINNAVSLYEKQGTQAWALTN</sequence>
<dbReference type="Gene3D" id="3.10.350.10">
    <property type="entry name" value="LysM domain"/>
    <property type="match status" value="1"/>
</dbReference>
<feature type="compositionally biased region" description="Polar residues" evidence="1">
    <location>
        <begin position="51"/>
        <end position="87"/>
    </location>
</feature>
<feature type="region of interest" description="Disordered" evidence="1">
    <location>
        <begin position="41"/>
        <end position="125"/>
    </location>
</feature>
<evidence type="ECO:0000313" key="4">
    <source>
        <dbReference type="Proteomes" id="UP000002117"/>
    </source>
</evidence>
<dbReference type="InterPro" id="IPR018392">
    <property type="entry name" value="LysM"/>
</dbReference>
<dbReference type="SUPFAM" id="SSF54106">
    <property type="entry name" value="LysM domain"/>
    <property type="match status" value="1"/>
</dbReference>
<organism evidence="3 4">
    <name type="scientific">Lactobacillus phage LP65</name>
    <dbReference type="NCBI Taxonomy" id="2892344"/>
    <lineage>
        <taxon>Viruses</taxon>
        <taxon>Duplodnaviria</taxon>
        <taxon>Heunggongvirae</taxon>
        <taxon>Uroviricota</taxon>
        <taxon>Caudoviricetes</taxon>
        <taxon>Herelleviridae</taxon>
        <taxon>Salchichonvirus</taxon>
        <taxon>Salchichonvirus LP65</taxon>
    </lineage>
</organism>
<protein>
    <submittedName>
        <fullName evidence="3">Orf121</fullName>
    </submittedName>
</protein>
<accession>Q5ULJ3</accession>
<name>Q5ULJ3_9CAUD</name>
<reference evidence="3 4" key="1">
    <citation type="journal article" date="2004" name="J. Bacteriol.">
        <title>Lactobacillus plantarum bacteriophage LP65: a new member of the SPO1-like genus of the family Myoviridae.</title>
        <authorList>
            <person name="Chibani-Chennoufi S."/>
            <person name="Dillmann M.L."/>
            <person name="Marvin-Guy L."/>
            <person name="Rami-Shojaei S."/>
            <person name="Brussow H."/>
        </authorList>
    </citation>
    <scope>NUCLEOTIDE SEQUENCE</scope>
</reference>
<dbReference type="SMART" id="SM00257">
    <property type="entry name" value="LysM"/>
    <property type="match status" value="1"/>
</dbReference>
<dbReference type="Proteomes" id="UP000002117">
    <property type="component" value="Segment"/>
</dbReference>
<dbReference type="Pfam" id="PF01476">
    <property type="entry name" value="LysM"/>
    <property type="match status" value="1"/>
</dbReference>
<dbReference type="SUPFAM" id="SSF53955">
    <property type="entry name" value="Lysozyme-like"/>
    <property type="match status" value="1"/>
</dbReference>
<evidence type="ECO:0000256" key="1">
    <source>
        <dbReference type="SAM" id="MobiDB-lite"/>
    </source>
</evidence>
<dbReference type="EMBL" id="AY682195">
    <property type="protein sequence ID" value="AAV35941.1"/>
    <property type="molecule type" value="Genomic_DNA"/>
</dbReference>
<dbReference type="KEGG" id="vg:3197463"/>
<feature type="compositionally biased region" description="Basic and acidic residues" evidence="1">
    <location>
        <begin position="41"/>
        <end position="50"/>
    </location>
</feature>
<dbReference type="Gene3D" id="1.10.530.10">
    <property type="match status" value="1"/>
</dbReference>
<dbReference type="PROSITE" id="PS51782">
    <property type="entry name" value="LYSM"/>
    <property type="match status" value="1"/>
</dbReference>
<evidence type="ECO:0000313" key="3">
    <source>
        <dbReference type="EMBL" id="AAV35941.1"/>
    </source>
</evidence>
<feature type="compositionally biased region" description="Low complexity" evidence="1">
    <location>
        <begin position="88"/>
        <end position="111"/>
    </location>
</feature>